<dbReference type="RefSeq" id="WP_315573619.1">
    <property type="nucleotide sequence ID" value="NZ_CP118869.1"/>
</dbReference>
<accession>A0A133Y9B8</accession>
<organism evidence="1 2">
    <name type="scientific">Amygdalobacter nucleatus</name>
    <dbReference type="NCBI Taxonomy" id="3029274"/>
    <lineage>
        <taxon>Bacteria</taxon>
        <taxon>Bacillati</taxon>
        <taxon>Bacillota</taxon>
        <taxon>Clostridia</taxon>
        <taxon>Eubacteriales</taxon>
        <taxon>Oscillospiraceae</taxon>
        <taxon>Amygdalobacter</taxon>
    </lineage>
</organism>
<dbReference type="InterPro" id="IPR046257">
    <property type="entry name" value="DUF6290"/>
</dbReference>
<proteinExistence type="predicted"/>
<evidence type="ECO:0000313" key="2">
    <source>
        <dbReference type="Proteomes" id="UP000070080"/>
    </source>
</evidence>
<evidence type="ECO:0000313" key="1">
    <source>
        <dbReference type="EMBL" id="KXB39737.1"/>
    </source>
</evidence>
<dbReference type="STRING" id="1497955.HMPREF1872_01105"/>
<name>A0A133Y9B8_9FIRM</name>
<dbReference type="InterPro" id="IPR010985">
    <property type="entry name" value="Ribbon_hlx_hlx"/>
</dbReference>
<dbReference type="AlphaFoldDB" id="A0A133Y9B8"/>
<dbReference type="GO" id="GO:0006355">
    <property type="term" value="P:regulation of DNA-templated transcription"/>
    <property type="evidence" value="ECO:0007669"/>
    <property type="project" value="InterPro"/>
</dbReference>
<keyword evidence="2" id="KW-1185">Reference proteome</keyword>
<comment type="caution">
    <text evidence="1">The sequence shown here is derived from an EMBL/GenBank/DDBJ whole genome shotgun (WGS) entry which is preliminary data.</text>
</comment>
<reference evidence="2" key="1">
    <citation type="submission" date="2016-01" db="EMBL/GenBank/DDBJ databases">
        <authorList>
            <person name="Mitreva M."/>
            <person name="Pepin K.H."/>
            <person name="Mihindukulasuriya K.A."/>
            <person name="Fulton R."/>
            <person name="Fronick C."/>
            <person name="O'Laughlin M."/>
            <person name="Miner T."/>
            <person name="Herter B."/>
            <person name="Rosa B.A."/>
            <person name="Cordes M."/>
            <person name="Tomlinson C."/>
            <person name="Wollam A."/>
            <person name="Palsikar V.B."/>
            <person name="Mardis E.R."/>
            <person name="Wilson R.K."/>
        </authorList>
    </citation>
    <scope>NUCLEOTIDE SEQUENCE [LARGE SCALE GENOMIC DNA]</scope>
    <source>
        <strain evidence="2">KA00274</strain>
    </source>
</reference>
<dbReference type="Gene3D" id="1.10.1220.10">
    <property type="entry name" value="Met repressor-like"/>
    <property type="match status" value="1"/>
</dbReference>
<gene>
    <name evidence="1" type="ORF">HMPREF1872_01105</name>
</gene>
<dbReference type="Pfam" id="PF19807">
    <property type="entry name" value="DUF6290"/>
    <property type="match status" value="1"/>
</dbReference>
<protein>
    <submittedName>
        <fullName evidence="1">Ribbon-helix-helix protein, CopG family</fullName>
    </submittedName>
</protein>
<sequence length="75" mass="8828">MLTTVRLSDDVAEKLTKLADETGRTKSFYLRKLIEGGLDQLLYEYSILQDVEDYRKGKLKTYTLEEMEQRYGLED</sequence>
<dbReference type="EMBL" id="LSCV01000037">
    <property type="protein sequence ID" value="KXB39737.1"/>
    <property type="molecule type" value="Genomic_DNA"/>
</dbReference>
<dbReference type="InterPro" id="IPR013321">
    <property type="entry name" value="Arc_rbn_hlx_hlx"/>
</dbReference>
<dbReference type="Proteomes" id="UP000070080">
    <property type="component" value="Unassembled WGS sequence"/>
</dbReference>
<dbReference type="SUPFAM" id="SSF47598">
    <property type="entry name" value="Ribbon-helix-helix"/>
    <property type="match status" value="1"/>
</dbReference>